<evidence type="ECO:0000259" key="8">
    <source>
        <dbReference type="PROSITE" id="PS50928"/>
    </source>
</evidence>
<feature type="transmembrane region" description="Helical" evidence="7">
    <location>
        <begin position="12"/>
        <end position="40"/>
    </location>
</feature>
<evidence type="ECO:0000256" key="1">
    <source>
        <dbReference type="ARBA" id="ARBA00004651"/>
    </source>
</evidence>
<dbReference type="InterPro" id="IPR035906">
    <property type="entry name" value="MetI-like_sf"/>
</dbReference>
<keyword evidence="6 7" id="KW-0472">Membrane</keyword>
<name>A0ABP9AD22_9MICO</name>
<accession>A0ABP9AD22</accession>
<reference evidence="10" key="1">
    <citation type="journal article" date="2019" name="Int. J. Syst. Evol. Microbiol.">
        <title>The Global Catalogue of Microorganisms (GCM) 10K type strain sequencing project: providing services to taxonomists for standard genome sequencing and annotation.</title>
        <authorList>
            <consortium name="The Broad Institute Genomics Platform"/>
            <consortium name="The Broad Institute Genome Sequencing Center for Infectious Disease"/>
            <person name="Wu L."/>
            <person name="Ma J."/>
        </authorList>
    </citation>
    <scope>NUCLEOTIDE SEQUENCE [LARGE SCALE GENOMIC DNA]</scope>
    <source>
        <strain evidence="10">JCM 18537</strain>
    </source>
</reference>
<gene>
    <name evidence="9" type="ORF">GCM10023351_24700</name>
</gene>
<comment type="caution">
    <text evidence="9">The sequence shown here is derived from an EMBL/GenBank/DDBJ whole genome shotgun (WGS) entry which is preliminary data.</text>
</comment>
<keyword evidence="4 7" id="KW-0812">Transmembrane</keyword>
<evidence type="ECO:0000256" key="6">
    <source>
        <dbReference type="ARBA" id="ARBA00023136"/>
    </source>
</evidence>
<feature type="transmembrane region" description="Helical" evidence="7">
    <location>
        <begin position="226"/>
        <end position="247"/>
    </location>
</feature>
<feature type="domain" description="ABC transmembrane type-1" evidence="8">
    <location>
        <begin position="63"/>
        <end position="247"/>
    </location>
</feature>
<evidence type="ECO:0000313" key="9">
    <source>
        <dbReference type="EMBL" id="GAA4778805.1"/>
    </source>
</evidence>
<evidence type="ECO:0000256" key="7">
    <source>
        <dbReference type="RuleBase" id="RU363032"/>
    </source>
</evidence>
<feature type="transmembrane region" description="Helical" evidence="7">
    <location>
        <begin position="132"/>
        <end position="154"/>
    </location>
</feature>
<sequence>MTRIAASVGRRAAVFAGTVIALLVVWQVLLAVTGISPFIAKSPIDVWSYLWAVPDAAANRALVLDGLAVTAHDAGIGYVAGLGGAAVISTLFALFPALATAFMPVAMVLRTFPLVALTPLIVLVFGRGDAGLAAIGFIVVFFSALVTISFGIAGASPQALDVVSVFGGRRWAQIWKVGLPSAVPALFTAARLAIPQSLSAALIAEWLITGEGAGSQLMRAAGTSQYAALWATATVFILATTVVYTLVTTLEELVLARFSGPGAP</sequence>
<evidence type="ECO:0000256" key="3">
    <source>
        <dbReference type="ARBA" id="ARBA00022475"/>
    </source>
</evidence>
<evidence type="ECO:0000256" key="5">
    <source>
        <dbReference type="ARBA" id="ARBA00022989"/>
    </source>
</evidence>
<evidence type="ECO:0000256" key="4">
    <source>
        <dbReference type="ARBA" id="ARBA00022692"/>
    </source>
</evidence>
<dbReference type="SUPFAM" id="SSF161098">
    <property type="entry name" value="MetI-like"/>
    <property type="match status" value="1"/>
</dbReference>
<dbReference type="PANTHER" id="PTHR30151">
    <property type="entry name" value="ALKANE SULFONATE ABC TRANSPORTER-RELATED, MEMBRANE SUBUNIT"/>
    <property type="match status" value="1"/>
</dbReference>
<dbReference type="EMBL" id="BAABKO010000004">
    <property type="protein sequence ID" value="GAA4778805.1"/>
    <property type="molecule type" value="Genomic_DNA"/>
</dbReference>
<feature type="transmembrane region" description="Helical" evidence="7">
    <location>
        <begin position="101"/>
        <end position="125"/>
    </location>
</feature>
<keyword evidence="5 7" id="KW-1133">Transmembrane helix</keyword>
<evidence type="ECO:0000256" key="2">
    <source>
        <dbReference type="ARBA" id="ARBA00022448"/>
    </source>
</evidence>
<keyword evidence="3" id="KW-1003">Cell membrane</keyword>
<feature type="transmembrane region" description="Helical" evidence="7">
    <location>
        <begin position="75"/>
        <end position="95"/>
    </location>
</feature>
<comment type="similarity">
    <text evidence="7">Belongs to the binding-protein-dependent transport system permease family.</text>
</comment>
<dbReference type="Proteomes" id="UP001501645">
    <property type="component" value="Unassembled WGS sequence"/>
</dbReference>
<dbReference type="Pfam" id="PF00528">
    <property type="entry name" value="BPD_transp_1"/>
    <property type="match status" value="1"/>
</dbReference>
<dbReference type="PROSITE" id="PS50928">
    <property type="entry name" value="ABC_TM1"/>
    <property type="match status" value="1"/>
</dbReference>
<dbReference type="Gene3D" id="1.10.3720.10">
    <property type="entry name" value="MetI-like"/>
    <property type="match status" value="1"/>
</dbReference>
<comment type="subcellular location">
    <subcellularLocation>
        <location evidence="1 7">Cell membrane</location>
        <topology evidence="1 7">Multi-pass membrane protein</topology>
    </subcellularLocation>
</comment>
<proteinExistence type="inferred from homology"/>
<dbReference type="PANTHER" id="PTHR30151:SF20">
    <property type="entry name" value="ABC TRANSPORTER PERMEASE PROTEIN HI_0355-RELATED"/>
    <property type="match status" value="1"/>
</dbReference>
<keyword evidence="10" id="KW-1185">Reference proteome</keyword>
<dbReference type="InterPro" id="IPR000515">
    <property type="entry name" value="MetI-like"/>
</dbReference>
<dbReference type="RefSeq" id="WP_345439612.1">
    <property type="nucleotide sequence ID" value="NZ_BAABKO010000004.1"/>
</dbReference>
<keyword evidence="2 7" id="KW-0813">Transport</keyword>
<organism evidence="9 10">
    <name type="scientific">Microbacterium gilvum</name>
    <dbReference type="NCBI Taxonomy" id="1336204"/>
    <lineage>
        <taxon>Bacteria</taxon>
        <taxon>Bacillati</taxon>
        <taxon>Actinomycetota</taxon>
        <taxon>Actinomycetes</taxon>
        <taxon>Micrococcales</taxon>
        <taxon>Microbacteriaceae</taxon>
        <taxon>Microbacterium</taxon>
    </lineage>
</organism>
<protein>
    <submittedName>
        <fullName evidence="9">ABC transporter permease</fullName>
    </submittedName>
</protein>
<evidence type="ECO:0000313" key="10">
    <source>
        <dbReference type="Proteomes" id="UP001501645"/>
    </source>
</evidence>